<keyword evidence="2" id="KW-1185">Reference proteome</keyword>
<name>S8E768_FOMSC</name>
<dbReference type="OrthoDB" id="2535938at2759"/>
<dbReference type="AlphaFoldDB" id="S8E768"/>
<evidence type="ECO:0000313" key="1">
    <source>
        <dbReference type="EMBL" id="EPT00513.1"/>
    </source>
</evidence>
<protein>
    <submittedName>
        <fullName evidence="1">Uncharacterized protein</fullName>
    </submittedName>
</protein>
<dbReference type="InParanoid" id="S8E768"/>
<sequence>MFTLTAHDVREDIAGCGELALTPQQRFFGQGTGDTLAQLIRKCKDMDSKRGAVDFQYMVSLMRLSFHCASLFGWTRDVNLTSLWQEYLSQESNPPTVRSLQKWYSKGSKLARLAAGGLIYLLLWLAYTNLHTPFVQADGNLASDTANILRSPDNESALGLLVRRTIIPTTQYLATRIHFKMGDVFPSELLSFLGIPSDSLCSDLNTSDCLFSALPSNTFKALPRDMEAWAVFTNANSSIHPLSPLTPLSQLIPLGRITSSSPASAPCPNLPMFVSHSPRSTAASQIAVVKCGFDSESPQNKHVEAPRQKAKKSRWMDLQRDLAAQAEEPSSLLDLESQLKDRFVDGVRSTSQGYIRINPSLIEDVLTIRWSNDGLVASICRSLPADLRSELAGRLAASFEPGALKDIDTSKVDSDPVFQALHFSWYNRHCTSGQDAPTDAPPMTIKRTGGLKTNYHQFIPYPSKDMTGPANGSIYLSIKNVLEPLFDWLEAKLKDMLPDVYEQLDAYARLLPGNNHALSAPFLGLVINLNVVTTAHRDAKDSCACLVLAIGDFEGGELVLYEPGLVIPLQNGDFVVFSSYHITHFNLHYRGRRSSIVLHTDREMVKWQTTRNGWSANSSLV</sequence>
<organism evidence="1 2">
    <name type="scientific">Fomitopsis schrenkii</name>
    <name type="common">Brown rot fungus</name>
    <dbReference type="NCBI Taxonomy" id="2126942"/>
    <lineage>
        <taxon>Eukaryota</taxon>
        <taxon>Fungi</taxon>
        <taxon>Dikarya</taxon>
        <taxon>Basidiomycota</taxon>
        <taxon>Agaricomycotina</taxon>
        <taxon>Agaricomycetes</taxon>
        <taxon>Polyporales</taxon>
        <taxon>Fomitopsis</taxon>
    </lineage>
</organism>
<dbReference type="Gene3D" id="3.60.130.30">
    <property type="match status" value="1"/>
</dbReference>
<dbReference type="HOGENOM" id="CLU_027015_0_0_1"/>
<dbReference type="EMBL" id="KE504148">
    <property type="protein sequence ID" value="EPT00513.1"/>
    <property type="molecule type" value="Genomic_DNA"/>
</dbReference>
<gene>
    <name evidence="1" type="ORF">FOMPIDRAFT_1122241</name>
</gene>
<accession>S8E768</accession>
<evidence type="ECO:0000313" key="2">
    <source>
        <dbReference type="Proteomes" id="UP000015241"/>
    </source>
</evidence>
<dbReference type="eggNOG" id="ENOG502SNT8">
    <property type="taxonomic scope" value="Eukaryota"/>
</dbReference>
<dbReference type="STRING" id="743788.S8E768"/>
<dbReference type="Proteomes" id="UP000015241">
    <property type="component" value="Unassembled WGS sequence"/>
</dbReference>
<proteinExistence type="predicted"/>
<reference evidence="1 2" key="1">
    <citation type="journal article" date="2012" name="Science">
        <title>The Paleozoic origin of enzymatic lignin decomposition reconstructed from 31 fungal genomes.</title>
        <authorList>
            <person name="Floudas D."/>
            <person name="Binder M."/>
            <person name="Riley R."/>
            <person name="Barry K."/>
            <person name="Blanchette R.A."/>
            <person name="Henrissat B."/>
            <person name="Martinez A.T."/>
            <person name="Otillar R."/>
            <person name="Spatafora J.W."/>
            <person name="Yadav J.S."/>
            <person name="Aerts A."/>
            <person name="Benoit I."/>
            <person name="Boyd A."/>
            <person name="Carlson A."/>
            <person name="Copeland A."/>
            <person name="Coutinho P.M."/>
            <person name="de Vries R.P."/>
            <person name="Ferreira P."/>
            <person name="Findley K."/>
            <person name="Foster B."/>
            <person name="Gaskell J."/>
            <person name="Glotzer D."/>
            <person name="Gorecki P."/>
            <person name="Heitman J."/>
            <person name="Hesse C."/>
            <person name="Hori C."/>
            <person name="Igarashi K."/>
            <person name="Jurgens J.A."/>
            <person name="Kallen N."/>
            <person name="Kersten P."/>
            <person name="Kohler A."/>
            <person name="Kuees U."/>
            <person name="Kumar T.K.A."/>
            <person name="Kuo A."/>
            <person name="LaButti K."/>
            <person name="Larrondo L.F."/>
            <person name="Lindquist E."/>
            <person name="Ling A."/>
            <person name="Lombard V."/>
            <person name="Lucas S."/>
            <person name="Lundell T."/>
            <person name="Martin R."/>
            <person name="McLaughlin D.J."/>
            <person name="Morgenstern I."/>
            <person name="Morin E."/>
            <person name="Murat C."/>
            <person name="Nagy L.G."/>
            <person name="Nolan M."/>
            <person name="Ohm R.A."/>
            <person name="Patyshakuliyeva A."/>
            <person name="Rokas A."/>
            <person name="Ruiz-Duenas F.J."/>
            <person name="Sabat G."/>
            <person name="Salamov A."/>
            <person name="Samejima M."/>
            <person name="Schmutz J."/>
            <person name="Slot J.C."/>
            <person name="St John F."/>
            <person name="Stenlid J."/>
            <person name="Sun H."/>
            <person name="Sun S."/>
            <person name="Syed K."/>
            <person name="Tsang A."/>
            <person name="Wiebenga A."/>
            <person name="Young D."/>
            <person name="Pisabarro A."/>
            <person name="Eastwood D.C."/>
            <person name="Martin F."/>
            <person name="Cullen D."/>
            <person name="Grigoriev I.V."/>
            <person name="Hibbett D.S."/>
        </authorList>
    </citation>
    <scope>NUCLEOTIDE SEQUENCE</scope>
    <source>
        <strain evidence="2">FP-58527</strain>
    </source>
</reference>